<protein>
    <recommendedName>
        <fullName evidence="2">Fungal-type protein kinase domain-containing protein</fullName>
    </recommendedName>
</protein>
<feature type="compositionally biased region" description="Low complexity" evidence="1">
    <location>
        <begin position="344"/>
        <end position="355"/>
    </location>
</feature>
<dbReference type="Proteomes" id="UP000663850">
    <property type="component" value="Unassembled WGS sequence"/>
</dbReference>
<dbReference type="EMBL" id="CAJMWZ010004942">
    <property type="protein sequence ID" value="CAE6497758.1"/>
    <property type="molecule type" value="Genomic_DNA"/>
</dbReference>
<evidence type="ECO:0000313" key="4">
    <source>
        <dbReference type="EMBL" id="CAE7232487.1"/>
    </source>
</evidence>
<dbReference type="EMBL" id="CAJNJQ010006595">
    <property type="protein sequence ID" value="CAE7232487.1"/>
    <property type="molecule type" value="Genomic_DNA"/>
</dbReference>
<evidence type="ECO:0000259" key="2">
    <source>
        <dbReference type="Pfam" id="PF17667"/>
    </source>
</evidence>
<feature type="region of interest" description="Disordered" evidence="1">
    <location>
        <begin position="299"/>
        <end position="431"/>
    </location>
</feature>
<dbReference type="Proteomes" id="UP000663827">
    <property type="component" value="Unassembled WGS sequence"/>
</dbReference>
<dbReference type="InterPro" id="IPR040976">
    <property type="entry name" value="Pkinase_fungal"/>
</dbReference>
<organism evidence="4 5">
    <name type="scientific">Rhizoctonia solani</name>
    <dbReference type="NCBI Taxonomy" id="456999"/>
    <lineage>
        <taxon>Eukaryota</taxon>
        <taxon>Fungi</taxon>
        <taxon>Dikarya</taxon>
        <taxon>Basidiomycota</taxon>
        <taxon>Agaricomycotina</taxon>
        <taxon>Agaricomycetes</taxon>
        <taxon>Cantharellales</taxon>
        <taxon>Ceratobasidiaceae</taxon>
        <taxon>Rhizoctonia</taxon>
    </lineage>
</organism>
<proteinExistence type="predicted"/>
<evidence type="ECO:0000313" key="5">
    <source>
        <dbReference type="Proteomes" id="UP000663827"/>
    </source>
</evidence>
<name>A0A8H3EEK6_9AGAM</name>
<evidence type="ECO:0000256" key="1">
    <source>
        <dbReference type="SAM" id="MobiDB-lite"/>
    </source>
</evidence>
<accession>A0A8H3EEK6</accession>
<feature type="domain" description="Fungal-type protein kinase" evidence="2">
    <location>
        <begin position="2"/>
        <end position="191"/>
    </location>
</feature>
<evidence type="ECO:0000313" key="3">
    <source>
        <dbReference type="EMBL" id="CAE6497758.1"/>
    </source>
</evidence>
<sequence>MRLVTTEIGCPLDGVHSLHKFLCAMYDSCAVQRNLYRKSRIIHRDISDNNIMFAPGTETYRQRNQKGYADVKFINQVLAKDRSVEPDPACLVINLGNGADLTIERGTDVLKEQTGTPKFIARSVSSGELLDYPSSEVTMPRMDGQLADYEQFMHTSEYRLFNNSGSAESEVEFAHRLFHDAESTFWVIAWTLARSIKAGSEEELEPHARFTTFFYIMSRHYPTLGNYDPRLVFSVSEKHWESILHPDLVMLAPMLSRMFNYIQPEWAYRPQLNAEHVHEALMRLLLAQIVMTTREGTNFDIDIGGRNAPPPPEGEDPLTQSMTNSRSKSGTLSQATRSTEPQTSIIAGASGSVGSPKTQNKSDFTAPDPSALSQRMEDLKLGSRSASGNHSQRRDHPGQTLGPNARPFRPVGVASQALRTAPACSVVTNRQ</sequence>
<gene>
    <name evidence="4" type="ORF">RDB_LOCUS189731</name>
    <name evidence="3" type="ORF">RDB_LOCUS91752</name>
</gene>
<reference evidence="4" key="1">
    <citation type="submission" date="2021-01" db="EMBL/GenBank/DDBJ databases">
        <authorList>
            <person name="Kaushik A."/>
        </authorList>
    </citation>
    <scope>NUCLEOTIDE SEQUENCE</scope>
    <source>
        <strain evidence="4">AG5</strain>
        <strain evidence="3">Type strain: AG8-Rh-89/</strain>
    </source>
</reference>
<dbReference type="AlphaFoldDB" id="A0A8H3EEK6"/>
<comment type="caution">
    <text evidence="4">The sequence shown here is derived from an EMBL/GenBank/DDBJ whole genome shotgun (WGS) entry which is preliminary data.</text>
</comment>
<feature type="compositionally biased region" description="Polar residues" evidence="1">
    <location>
        <begin position="318"/>
        <end position="343"/>
    </location>
</feature>
<dbReference type="Pfam" id="PF17667">
    <property type="entry name" value="Pkinase_fungal"/>
    <property type="match status" value="1"/>
</dbReference>